<reference evidence="2 3" key="1">
    <citation type="submission" date="2016-11" db="EMBL/GenBank/DDBJ databases">
        <title>Mixed transmission modes and dynamic genome evolution in an obligate animal-bacterial symbiosis.</title>
        <authorList>
            <person name="Russell S.L."/>
            <person name="Corbett-Detig R.B."/>
            <person name="Cavanaugh C.M."/>
        </authorList>
    </citation>
    <scope>NUCLEOTIDE SEQUENCE [LARGE SCALE GENOMIC DNA]</scope>
    <source>
        <strain evidence="2">Sveles-Q1</strain>
    </source>
</reference>
<dbReference type="NCBIfam" id="TIGR00057">
    <property type="entry name" value="L-threonylcarbamoyladenylate synthase"/>
    <property type="match status" value="1"/>
</dbReference>
<accession>A0A1T2L6D1</accession>
<dbReference type="PANTHER" id="PTHR42828:SF3">
    <property type="entry name" value="THREONYLCARBAMOYL-AMP SYNTHASE"/>
    <property type="match status" value="1"/>
</dbReference>
<proteinExistence type="predicted"/>
<dbReference type="OrthoDB" id="9781656at2"/>
<dbReference type="RefSeq" id="WP_078483372.1">
    <property type="nucleotide sequence ID" value="NZ_MPRL01000021.1"/>
</dbReference>
<dbReference type="Proteomes" id="UP000191110">
    <property type="component" value="Unassembled WGS sequence"/>
</dbReference>
<gene>
    <name evidence="2" type="ORF">BOW53_07005</name>
</gene>
<dbReference type="AlphaFoldDB" id="A0A1T2L6D1"/>
<dbReference type="Gene3D" id="3.90.870.10">
    <property type="entry name" value="DHBP synthase"/>
    <property type="match status" value="1"/>
</dbReference>
<feature type="domain" description="YrdC-like" evidence="1">
    <location>
        <begin position="14"/>
        <end position="200"/>
    </location>
</feature>
<comment type="caution">
    <text evidence="2">The sequence shown here is derived from an EMBL/GenBank/DDBJ whole genome shotgun (WGS) entry which is preliminary data.</text>
</comment>
<dbReference type="GO" id="GO:0003725">
    <property type="term" value="F:double-stranded RNA binding"/>
    <property type="evidence" value="ECO:0007669"/>
    <property type="project" value="InterPro"/>
</dbReference>
<evidence type="ECO:0000313" key="2">
    <source>
        <dbReference type="EMBL" id="OOZ40600.1"/>
    </source>
</evidence>
<dbReference type="InterPro" id="IPR006070">
    <property type="entry name" value="Sua5-like_dom"/>
</dbReference>
<dbReference type="EMBL" id="MPRL01000021">
    <property type="protein sequence ID" value="OOZ40600.1"/>
    <property type="molecule type" value="Genomic_DNA"/>
</dbReference>
<evidence type="ECO:0000313" key="3">
    <source>
        <dbReference type="Proteomes" id="UP000191110"/>
    </source>
</evidence>
<dbReference type="SUPFAM" id="SSF55821">
    <property type="entry name" value="YrdC/RibB"/>
    <property type="match status" value="1"/>
</dbReference>
<dbReference type="PANTHER" id="PTHR42828">
    <property type="entry name" value="DHBP SYNTHASE RIBB-LIKE ALPHA/BETA DOMAIN-CONTAINING PROTEIN"/>
    <property type="match status" value="1"/>
</dbReference>
<dbReference type="Pfam" id="PF01300">
    <property type="entry name" value="Sua5_yciO_yrdC"/>
    <property type="match status" value="1"/>
</dbReference>
<organism evidence="2 3">
    <name type="scientific">Solemya pervernicosa gill symbiont</name>
    <dbReference type="NCBI Taxonomy" id="642797"/>
    <lineage>
        <taxon>Bacteria</taxon>
        <taxon>Pseudomonadati</taxon>
        <taxon>Pseudomonadota</taxon>
        <taxon>Gammaproteobacteria</taxon>
        <taxon>sulfur-oxidizing symbionts</taxon>
    </lineage>
</organism>
<dbReference type="InterPro" id="IPR052532">
    <property type="entry name" value="SUA5_domain"/>
</dbReference>
<evidence type="ECO:0000259" key="1">
    <source>
        <dbReference type="PROSITE" id="PS51163"/>
    </source>
</evidence>
<protein>
    <submittedName>
        <fullName evidence="2">Threonylcarbamoyl-AMP synthase</fullName>
    </submittedName>
</protein>
<keyword evidence="3" id="KW-1185">Reference proteome</keyword>
<dbReference type="PROSITE" id="PS51163">
    <property type="entry name" value="YRDC"/>
    <property type="match status" value="1"/>
</dbReference>
<dbReference type="InterPro" id="IPR017945">
    <property type="entry name" value="DHBP_synth_RibB-like_a/b_dom"/>
</dbReference>
<name>A0A1T2L6D1_9GAMM</name>
<sequence>MSQFFAIHADNPQPRLINQAVEIIRGGGLVVYPTDSCYALGCHIGDKRALDRMRALRSVDDKHKFTLVCGDLSEITTYAKVDNIAYRLMKSHTPGPYTFILKATHEVPRRLMHPKRRNIGIRIPDNAIALALIEALGEPLLSTTLLLPGEEFPLTDPYEMRQILEHQVDLVIDGGYCDIEPTTVVHLEEGDVQVTRVGKGDISGMEG</sequence>